<keyword evidence="8" id="KW-1185">Reference proteome</keyword>
<dbReference type="EMBL" id="JNBR01000015">
    <property type="protein sequence ID" value="OQS01100.1"/>
    <property type="molecule type" value="Genomic_DNA"/>
</dbReference>
<dbReference type="STRING" id="1202772.A0A1V9ZTJ7"/>
<evidence type="ECO:0000256" key="3">
    <source>
        <dbReference type="ARBA" id="ARBA00022989"/>
    </source>
</evidence>
<keyword evidence="3 5" id="KW-1133">Transmembrane helix</keyword>
<dbReference type="Proteomes" id="UP000243579">
    <property type="component" value="Unassembled WGS sequence"/>
</dbReference>
<feature type="transmembrane region" description="Helical" evidence="5">
    <location>
        <begin position="80"/>
        <end position="106"/>
    </location>
</feature>
<feature type="transmembrane region" description="Helical" evidence="5">
    <location>
        <begin position="398"/>
        <end position="421"/>
    </location>
</feature>
<dbReference type="GO" id="GO:0031464">
    <property type="term" value="C:Cul4A-RING E3 ubiquitin ligase complex"/>
    <property type="evidence" value="ECO:0007669"/>
    <property type="project" value="TreeGrafter"/>
</dbReference>
<evidence type="ECO:0000256" key="4">
    <source>
        <dbReference type="ARBA" id="ARBA00023136"/>
    </source>
</evidence>
<dbReference type="AlphaFoldDB" id="A0A1V9ZTJ7"/>
<sequence length="534" mass="57430">MLQLPWRPVLGLALYLAAVAYVTGFDTAPVGSRRLSPRLDLLCQADAECQRFGHRFGCVEHVCTEHGLFPLSPTDVAGTIGAFLCVIVSSGGGLGGGGLLVPLYIIVLGMSSHDAIPLSKATIFGSAIASMLLNVRKKHPLDPERQLIDYEVVVMMEPMTLAGTIIGVHLNKMCPEWLITVLLVWLLSNTSLRMVTKGRHVWQQEEAKEKKLLASIVHHWQALTTARRLGSAVVAATRHWRALVQRRKDAQATVAVHPEHHLQEESLSDDDLNDHDEDDFLMRPSAKKATGSGGSTLSLANLLQFRKYVPWGDLTILLFAWFGLVLFSMLKGGHGAPSVVGLVCGSSMYWFLTLMSFPFFVAVTAVFGLKIAGRHDAMQAYGYKYVAGDIVWNKRTTVLYPALCTVAGVAAGLLGIGGGMVKGPLLLEIGLHPQVASASSSTMILFTSSATTLQFIVLGMLPYDAALWYGVVGFAGGVVGQLGLSYLIKKYRKTAFVLFLVAGVIGASGSIMGLLGLKDIAAHGFGGFRPLCAT</sequence>
<dbReference type="PANTHER" id="PTHR14255">
    <property type="entry name" value="CEREBLON"/>
    <property type="match status" value="1"/>
</dbReference>
<name>A0A1V9ZTJ7_ACHHY</name>
<dbReference type="OrthoDB" id="434519at2759"/>
<protein>
    <recommendedName>
        <fullName evidence="9">Sulfite exporter TauE/SafE</fullName>
    </recommendedName>
</protein>
<evidence type="ECO:0000313" key="8">
    <source>
        <dbReference type="Proteomes" id="UP000243579"/>
    </source>
</evidence>
<keyword evidence="4 5" id="KW-0472">Membrane</keyword>
<evidence type="ECO:0000313" key="7">
    <source>
        <dbReference type="EMBL" id="OQS01100.1"/>
    </source>
</evidence>
<feature type="transmembrane region" description="Helical" evidence="5">
    <location>
        <begin position="494"/>
        <end position="517"/>
    </location>
</feature>
<feature type="chain" id="PRO_5012370705" description="Sulfite exporter TauE/SafE" evidence="6">
    <location>
        <begin position="25"/>
        <end position="534"/>
    </location>
</feature>
<accession>A0A1V9ZTJ7</accession>
<evidence type="ECO:0008006" key="9">
    <source>
        <dbReference type="Google" id="ProtNLM"/>
    </source>
</evidence>
<feature type="transmembrane region" description="Helical" evidence="5">
    <location>
        <begin position="468"/>
        <end position="488"/>
    </location>
</feature>
<evidence type="ECO:0000256" key="6">
    <source>
        <dbReference type="SAM" id="SignalP"/>
    </source>
</evidence>
<feature type="signal peptide" evidence="6">
    <location>
        <begin position="1"/>
        <end position="24"/>
    </location>
</feature>
<evidence type="ECO:0000256" key="2">
    <source>
        <dbReference type="ARBA" id="ARBA00022692"/>
    </source>
</evidence>
<feature type="transmembrane region" description="Helical" evidence="5">
    <location>
        <begin position="308"/>
        <end position="329"/>
    </location>
</feature>
<dbReference type="GO" id="GO:0016020">
    <property type="term" value="C:membrane"/>
    <property type="evidence" value="ECO:0007669"/>
    <property type="project" value="UniProtKB-SubCell"/>
</dbReference>
<proteinExistence type="predicted"/>
<feature type="transmembrane region" description="Helical" evidence="5">
    <location>
        <begin position="349"/>
        <end position="369"/>
    </location>
</feature>
<keyword evidence="2 5" id="KW-0812">Transmembrane</keyword>
<keyword evidence="6" id="KW-0732">Signal</keyword>
<dbReference type="Pfam" id="PF01925">
    <property type="entry name" value="TauE"/>
    <property type="match status" value="2"/>
</dbReference>
<dbReference type="PANTHER" id="PTHR14255:SF3">
    <property type="entry name" value="SULFITE EXPORTER TAUE_SAFE FAMILY PROTEIN 5-RELATED"/>
    <property type="match status" value="1"/>
</dbReference>
<dbReference type="GO" id="GO:0016567">
    <property type="term" value="P:protein ubiquitination"/>
    <property type="evidence" value="ECO:0007669"/>
    <property type="project" value="TreeGrafter"/>
</dbReference>
<dbReference type="InterPro" id="IPR002781">
    <property type="entry name" value="TM_pro_TauE-like"/>
</dbReference>
<evidence type="ECO:0000256" key="5">
    <source>
        <dbReference type="SAM" id="Phobius"/>
    </source>
</evidence>
<organism evidence="7 8">
    <name type="scientific">Achlya hypogyna</name>
    <name type="common">Oomycete</name>
    <name type="synonym">Protoachlya hypogyna</name>
    <dbReference type="NCBI Taxonomy" id="1202772"/>
    <lineage>
        <taxon>Eukaryota</taxon>
        <taxon>Sar</taxon>
        <taxon>Stramenopiles</taxon>
        <taxon>Oomycota</taxon>
        <taxon>Saprolegniomycetes</taxon>
        <taxon>Saprolegniales</taxon>
        <taxon>Achlyaceae</taxon>
        <taxon>Achlya</taxon>
    </lineage>
</organism>
<comment type="caution">
    <text evidence="7">The sequence shown here is derived from an EMBL/GenBank/DDBJ whole genome shotgun (WGS) entry which is preliminary data.</text>
</comment>
<gene>
    <name evidence="7" type="ORF">ACHHYP_01827</name>
</gene>
<evidence type="ECO:0000256" key="1">
    <source>
        <dbReference type="ARBA" id="ARBA00004141"/>
    </source>
</evidence>
<reference evidence="7 8" key="1">
    <citation type="journal article" date="2014" name="Genome Biol. Evol.">
        <title>The secreted proteins of Achlya hypogyna and Thraustotheca clavata identify the ancestral oomycete secretome and reveal gene acquisitions by horizontal gene transfer.</title>
        <authorList>
            <person name="Misner I."/>
            <person name="Blouin N."/>
            <person name="Leonard G."/>
            <person name="Richards T.A."/>
            <person name="Lane C.E."/>
        </authorList>
    </citation>
    <scope>NUCLEOTIDE SEQUENCE [LARGE SCALE GENOMIC DNA]</scope>
    <source>
        <strain evidence="7 8">ATCC 48635</strain>
    </source>
</reference>
<comment type="subcellular location">
    <subcellularLocation>
        <location evidence="1">Membrane</location>
        <topology evidence="1">Multi-pass membrane protein</topology>
    </subcellularLocation>
</comment>